<protein>
    <submittedName>
        <fullName evidence="1">Uncharacterized protein</fullName>
    </submittedName>
</protein>
<dbReference type="EMBL" id="VYKK01000004">
    <property type="protein sequence ID" value="KAA9007258.1"/>
    <property type="molecule type" value="Genomic_DNA"/>
</dbReference>
<accession>A0A5J5GHS7</accession>
<evidence type="ECO:0000313" key="2">
    <source>
        <dbReference type="Proteomes" id="UP000367750"/>
    </source>
</evidence>
<reference evidence="1 2" key="1">
    <citation type="submission" date="2019-09" db="EMBL/GenBank/DDBJ databases">
        <title>Bacillus ochoae sp. nov., Paenibacillus whitsoniae sp. nov., Paenibacillus spiritus sp. nov. Isolated from the Mars Exploration Rover during spacecraft assembly.</title>
        <authorList>
            <person name="Seuylemezian A."/>
            <person name="Vaishampayan P."/>
        </authorList>
    </citation>
    <scope>NUCLEOTIDE SEQUENCE [LARGE SCALE GENOMIC DNA]</scope>
    <source>
        <strain evidence="1 2">MER_111</strain>
    </source>
</reference>
<dbReference type="RefSeq" id="WP_150456548.1">
    <property type="nucleotide sequence ID" value="NZ_VYKK01000004.1"/>
</dbReference>
<dbReference type="Proteomes" id="UP000367750">
    <property type="component" value="Unassembled WGS sequence"/>
</dbReference>
<sequence length="85" mass="10061">MDNEHLEESDLDIGGSQFGVRFTKRGREIDRHVVINIYSEDDECWFEIDSFSSYWIDDLINVLTQTKLKLETEFKKAKDGFGYEF</sequence>
<organism evidence="1 2">
    <name type="scientific">Paenibacillus spiritus</name>
    <dbReference type="NCBI Taxonomy" id="2496557"/>
    <lineage>
        <taxon>Bacteria</taxon>
        <taxon>Bacillati</taxon>
        <taxon>Bacillota</taxon>
        <taxon>Bacilli</taxon>
        <taxon>Bacillales</taxon>
        <taxon>Paenibacillaceae</taxon>
        <taxon>Paenibacillus</taxon>
    </lineage>
</organism>
<keyword evidence="2" id="KW-1185">Reference proteome</keyword>
<dbReference type="AlphaFoldDB" id="A0A5J5GHS7"/>
<name>A0A5J5GHS7_9BACL</name>
<comment type="caution">
    <text evidence="1">The sequence shown here is derived from an EMBL/GenBank/DDBJ whole genome shotgun (WGS) entry which is preliminary data.</text>
</comment>
<evidence type="ECO:0000313" key="1">
    <source>
        <dbReference type="EMBL" id="KAA9007258.1"/>
    </source>
</evidence>
<gene>
    <name evidence="1" type="ORF">F4V43_01870</name>
</gene>
<proteinExistence type="predicted"/>